<dbReference type="Proteomes" id="UP000238823">
    <property type="component" value="Unassembled WGS sequence"/>
</dbReference>
<dbReference type="PRINTS" id="PR00300">
    <property type="entry name" value="CLPPROTEASEA"/>
</dbReference>
<dbReference type="EMBL" id="PVNL01000051">
    <property type="protein sequence ID" value="PRQ07700.1"/>
    <property type="molecule type" value="Genomic_DNA"/>
</dbReference>
<feature type="region of interest" description="Disordered" evidence="4">
    <location>
        <begin position="445"/>
        <end position="487"/>
    </location>
</feature>
<dbReference type="InterPro" id="IPR001270">
    <property type="entry name" value="ClpA/B"/>
</dbReference>
<dbReference type="GO" id="GO:0006508">
    <property type="term" value="P:proteolysis"/>
    <property type="evidence" value="ECO:0007669"/>
    <property type="project" value="UniProtKB-KW"/>
</dbReference>
<dbReference type="InterPro" id="IPR050130">
    <property type="entry name" value="ClpA_ClpB"/>
</dbReference>
<dbReference type="GO" id="GO:0005524">
    <property type="term" value="F:ATP binding"/>
    <property type="evidence" value="ECO:0007669"/>
    <property type="project" value="UniProtKB-KW"/>
</dbReference>
<feature type="compositionally biased region" description="Low complexity" evidence="4">
    <location>
        <begin position="454"/>
        <end position="464"/>
    </location>
</feature>
<dbReference type="GO" id="GO:0005737">
    <property type="term" value="C:cytoplasm"/>
    <property type="evidence" value="ECO:0007669"/>
    <property type="project" value="TreeGrafter"/>
</dbReference>
<dbReference type="RefSeq" id="WP_106089707.1">
    <property type="nucleotide sequence ID" value="NZ_PVNL01000051.1"/>
</dbReference>
<keyword evidence="1" id="KW-0547">Nucleotide-binding</keyword>
<evidence type="ECO:0000256" key="2">
    <source>
        <dbReference type="ARBA" id="ARBA00022840"/>
    </source>
</evidence>
<organism evidence="7 8">
    <name type="scientific">Enhygromyxa salina</name>
    <dbReference type="NCBI Taxonomy" id="215803"/>
    <lineage>
        <taxon>Bacteria</taxon>
        <taxon>Pseudomonadati</taxon>
        <taxon>Myxococcota</taxon>
        <taxon>Polyangia</taxon>
        <taxon>Nannocystales</taxon>
        <taxon>Nannocystaceae</taxon>
        <taxon>Enhygromyxa</taxon>
    </lineage>
</organism>
<dbReference type="InterPro" id="IPR027417">
    <property type="entry name" value="P-loop_NTPase"/>
</dbReference>
<dbReference type="PANTHER" id="PTHR11638:SF175">
    <property type="entry name" value="ATP-DEPENDENT CLP PROTEASE, ATP-BINDING SUBUNIT CLPC"/>
    <property type="match status" value="1"/>
</dbReference>
<feature type="domain" description="Clp ATPase C-terminal" evidence="6">
    <location>
        <begin position="723"/>
        <end position="821"/>
    </location>
</feature>
<comment type="caution">
    <text evidence="7">The sequence shown here is derived from an EMBL/GenBank/DDBJ whole genome shotgun (WGS) entry which is preliminary data.</text>
</comment>
<dbReference type="InterPro" id="IPR003959">
    <property type="entry name" value="ATPase_AAA_core"/>
</dbReference>
<protein>
    <submittedName>
        <fullName evidence="7">ATP-dependent Clp protease ATP-binding subunit ClpC</fullName>
    </submittedName>
</protein>
<sequence>MKSSLRVYFVTHHDGRLTGSLLARGWTQQLPCAFGASEAEVYAGLEQIVSDMIAREHPLDSFLWDEDLNTRTVRVEVHPLAVVHKRWVIGKQAIPLRLAFAWSKLDKGGYRVVLPRFDWWFILEDLDIAPQVLGQAVSSALLGEAARSLFDFRALGTERIEPWSPAVLGRRKRKPSEPETWEVFPTLHAVAEELVQHARRRRSRLIEPADLRPHAHLWERETPASILLVGGPGVGKTTWVETLAREFARHRRGSHGASARTSLETRPRTSPRIWSTSAERIIAGMMYLGQWEQRCLDMVHELSHEGDYLYVGQLPPLLDVRSARSSIADFFLPAIEAGELSLITECHPHEYQQLKTRAPRLLAAFSTINIAETPSAAMPGLLRAYQARINPKLALQPEALRRVVQHLELFRRDTCFPGKGFRFLDWLNQEHGYDETAALAERAGATAPVGGGTDTNTDTDPNSDPDTRPPSDAAEIRPGGSNSFGPASEITVMRAQQASAAFSRHTGLPLELISEDSVAGPATIAARLRAGVIGQDRSCATAARVLARFKAGLDDPERPVGSLFFVGPTGVGKTELAKQLARYMFGAAERMIRLDMSEFMLPGSAQRLLAVGPGVESLVEKVRQQPLSLILLDEIEKAHAEVFDLLLAVLGEGRMTDAAGCLVDFRMTLIIMTSNLGVSERGAAGFGDNTEAEQGRSFDAAVRRHFRPEFFNRIDFVVPFRNLTPADIRAIVDLEIDALGKRTGLARRELRLAVSDSARATLAEWGWHPTRGARPLKRVLEEQVMAPLAVLLARTPTLRGRKVPVVTAAEREGLGSGQLAVVLPAQRPTVAR</sequence>
<gene>
    <name evidence="7" type="primary">clpC_2</name>
    <name evidence="7" type="ORF">ENSA7_26900</name>
</gene>
<dbReference type="SMART" id="SM01086">
    <property type="entry name" value="ClpB_D2-small"/>
    <property type="match status" value="1"/>
</dbReference>
<dbReference type="Gene3D" id="1.10.8.60">
    <property type="match status" value="1"/>
</dbReference>
<dbReference type="SMART" id="SM00382">
    <property type="entry name" value="AAA"/>
    <property type="match status" value="2"/>
</dbReference>
<dbReference type="InterPro" id="IPR019489">
    <property type="entry name" value="Clp_ATPase_C"/>
</dbReference>
<dbReference type="Gene3D" id="3.40.50.300">
    <property type="entry name" value="P-loop containing nucleotide triphosphate hydrolases"/>
    <property type="match status" value="2"/>
</dbReference>
<keyword evidence="7" id="KW-0378">Hydrolase</keyword>
<evidence type="ECO:0000313" key="8">
    <source>
        <dbReference type="Proteomes" id="UP000238823"/>
    </source>
</evidence>
<evidence type="ECO:0000256" key="1">
    <source>
        <dbReference type="ARBA" id="ARBA00022741"/>
    </source>
</evidence>
<keyword evidence="2 7" id="KW-0067">ATP-binding</keyword>
<evidence type="ECO:0000256" key="4">
    <source>
        <dbReference type="SAM" id="MobiDB-lite"/>
    </source>
</evidence>
<accession>A0A2S9YRJ5</accession>
<keyword evidence="3" id="KW-0143">Chaperone</keyword>
<evidence type="ECO:0000259" key="6">
    <source>
        <dbReference type="SMART" id="SM01086"/>
    </source>
</evidence>
<evidence type="ECO:0000256" key="3">
    <source>
        <dbReference type="ARBA" id="ARBA00023186"/>
    </source>
</evidence>
<evidence type="ECO:0000259" key="5">
    <source>
        <dbReference type="SMART" id="SM00382"/>
    </source>
</evidence>
<dbReference type="GO" id="GO:0016887">
    <property type="term" value="F:ATP hydrolysis activity"/>
    <property type="evidence" value="ECO:0007669"/>
    <property type="project" value="InterPro"/>
</dbReference>
<feature type="domain" description="AAA+ ATPase" evidence="5">
    <location>
        <begin position="559"/>
        <end position="716"/>
    </location>
</feature>
<dbReference type="InterPro" id="IPR003593">
    <property type="entry name" value="AAA+_ATPase"/>
</dbReference>
<evidence type="ECO:0000313" key="7">
    <source>
        <dbReference type="EMBL" id="PRQ07700.1"/>
    </source>
</evidence>
<dbReference type="GO" id="GO:0034605">
    <property type="term" value="P:cellular response to heat"/>
    <property type="evidence" value="ECO:0007669"/>
    <property type="project" value="TreeGrafter"/>
</dbReference>
<proteinExistence type="predicted"/>
<dbReference type="OrthoDB" id="8857354at2"/>
<dbReference type="Pfam" id="PF07724">
    <property type="entry name" value="AAA_2"/>
    <property type="match status" value="1"/>
</dbReference>
<dbReference type="SUPFAM" id="SSF52540">
    <property type="entry name" value="P-loop containing nucleoside triphosphate hydrolases"/>
    <property type="match status" value="2"/>
</dbReference>
<reference evidence="7 8" key="1">
    <citation type="submission" date="2018-03" db="EMBL/GenBank/DDBJ databases">
        <title>Draft Genome Sequences of the Obligatory Marine Myxobacteria Enhygromyxa salina SWB007.</title>
        <authorList>
            <person name="Poehlein A."/>
            <person name="Moghaddam J.A."/>
            <person name="Harms H."/>
            <person name="Alanjari M."/>
            <person name="Koenig G.M."/>
            <person name="Daniel R."/>
            <person name="Schaeberle T.F."/>
        </authorList>
    </citation>
    <scope>NUCLEOTIDE SEQUENCE [LARGE SCALE GENOMIC DNA]</scope>
    <source>
        <strain evidence="7 8">SWB007</strain>
    </source>
</reference>
<dbReference type="AlphaFoldDB" id="A0A2S9YRJ5"/>
<dbReference type="Pfam" id="PF10431">
    <property type="entry name" value="ClpB_D2-small"/>
    <property type="match status" value="1"/>
</dbReference>
<feature type="region of interest" description="Disordered" evidence="4">
    <location>
        <begin position="251"/>
        <end position="270"/>
    </location>
</feature>
<dbReference type="GO" id="GO:0008233">
    <property type="term" value="F:peptidase activity"/>
    <property type="evidence" value="ECO:0007669"/>
    <property type="project" value="UniProtKB-KW"/>
</dbReference>
<name>A0A2S9YRJ5_9BACT</name>
<dbReference type="PANTHER" id="PTHR11638">
    <property type="entry name" value="ATP-DEPENDENT CLP PROTEASE"/>
    <property type="match status" value="1"/>
</dbReference>
<feature type="domain" description="AAA+ ATPase" evidence="5">
    <location>
        <begin position="222"/>
        <end position="375"/>
    </location>
</feature>
<dbReference type="CDD" id="cd19499">
    <property type="entry name" value="RecA-like_ClpB_Hsp104-like"/>
    <property type="match status" value="1"/>
</dbReference>
<keyword evidence="7" id="KW-0645">Protease</keyword>